<dbReference type="Pfam" id="PF18367">
    <property type="entry name" value="Rv2175c_C"/>
    <property type="match status" value="1"/>
</dbReference>
<feature type="domain" description="Rv2175c C-terminal" evidence="1">
    <location>
        <begin position="62"/>
        <end position="116"/>
    </location>
</feature>
<proteinExistence type="predicted"/>
<accession>A0ABP7CUN1</accession>
<dbReference type="InterPro" id="IPR041098">
    <property type="entry name" value="Rv2175c_C"/>
</dbReference>
<dbReference type="Proteomes" id="UP001501536">
    <property type="component" value="Unassembled WGS sequence"/>
</dbReference>
<dbReference type="GO" id="GO:0003677">
    <property type="term" value="F:DNA binding"/>
    <property type="evidence" value="ECO:0007669"/>
    <property type="project" value="UniProtKB-KW"/>
</dbReference>
<evidence type="ECO:0000259" key="2">
    <source>
        <dbReference type="Pfam" id="PF21531"/>
    </source>
</evidence>
<comment type="caution">
    <text evidence="3">The sequence shown here is derived from an EMBL/GenBank/DDBJ whole genome shotgun (WGS) entry which is preliminary data.</text>
</comment>
<reference evidence="4" key="1">
    <citation type="journal article" date="2019" name="Int. J. Syst. Evol. Microbiol.">
        <title>The Global Catalogue of Microorganisms (GCM) 10K type strain sequencing project: providing services to taxonomists for standard genome sequencing and annotation.</title>
        <authorList>
            <consortium name="The Broad Institute Genomics Platform"/>
            <consortium name="The Broad Institute Genome Sequencing Center for Infectious Disease"/>
            <person name="Wu L."/>
            <person name="Ma J."/>
        </authorList>
    </citation>
    <scope>NUCLEOTIDE SEQUENCE [LARGE SCALE GENOMIC DNA]</scope>
    <source>
        <strain evidence="4">JCM 16961</strain>
    </source>
</reference>
<dbReference type="RefSeq" id="WP_344881283.1">
    <property type="nucleotide sequence ID" value="NZ_BAABCJ010000001.1"/>
</dbReference>
<protein>
    <submittedName>
        <fullName evidence="3">Rv2175c family DNA-binding protein</fullName>
    </submittedName>
</protein>
<gene>
    <name evidence="3" type="ORF">GCM10022377_06750</name>
</gene>
<dbReference type="Pfam" id="PF21531">
    <property type="entry name" value="Rv2175c_wHTH"/>
    <property type="match status" value="1"/>
</dbReference>
<name>A0ABP7CUN1_9MICC</name>
<sequence length="117" mass="13134">MNNVEELVGDWMALPDVAEALDLNIRQVHTLIRERALIEHRVGEGRIRAVPAAFLMDGRVLDSLKGTASVLADAGYTEEEALRWLFTEDDSLPGRPIDALRSGRKTEIRRRAQALAW</sequence>
<dbReference type="InterPro" id="IPR048576">
    <property type="entry name" value="Rv2175c_wHTH"/>
</dbReference>
<evidence type="ECO:0000313" key="4">
    <source>
        <dbReference type="Proteomes" id="UP001501536"/>
    </source>
</evidence>
<organism evidence="3 4">
    <name type="scientific">Zhihengliuella alba</name>
    <dbReference type="NCBI Taxonomy" id="547018"/>
    <lineage>
        <taxon>Bacteria</taxon>
        <taxon>Bacillati</taxon>
        <taxon>Actinomycetota</taxon>
        <taxon>Actinomycetes</taxon>
        <taxon>Micrococcales</taxon>
        <taxon>Micrococcaceae</taxon>
        <taxon>Zhihengliuella</taxon>
    </lineage>
</organism>
<evidence type="ECO:0000259" key="1">
    <source>
        <dbReference type="Pfam" id="PF18367"/>
    </source>
</evidence>
<evidence type="ECO:0000313" key="3">
    <source>
        <dbReference type="EMBL" id="GAA3696543.1"/>
    </source>
</evidence>
<feature type="domain" description="DNA-binding protein Rv2175c wHTH" evidence="2">
    <location>
        <begin position="11"/>
        <end position="55"/>
    </location>
</feature>
<keyword evidence="3" id="KW-0238">DNA-binding</keyword>
<keyword evidence="4" id="KW-1185">Reference proteome</keyword>
<dbReference type="EMBL" id="BAABCJ010000001">
    <property type="protein sequence ID" value="GAA3696543.1"/>
    <property type="molecule type" value="Genomic_DNA"/>
</dbReference>